<dbReference type="AlphaFoldDB" id="A0A091BV68"/>
<dbReference type="Gene3D" id="3.30.750.44">
    <property type="match status" value="1"/>
</dbReference>
<evidence type="ECO:0000313" key="5">
    <source>
        <dbReference type="Proteomes" id="UP000029391"/>
    </source>
</evidence>
<dbReference type="InterPro" id="IPR029045">
    <property type="entry name" value="ClpP/crotonase-like_dom_sf"/>
</dbReference>
<feature type="domain" description="Tail specific protease" evidence="3">
    <location>
        <begin position="111"/>
        <end position="305"/>
    </location>
</feature>
<name>A0A091BV68_9GAMM</name>
<evidence type="ECO:0000256" key="2">
    <source>
        <dbReference type="SAM" id="SignalP"/>
    </source>
</evidence>
<dbReference type="PANTHER" id="PTHR11261">
    <property type="entry name" value="INTERPHOTORECEPTOR RETINOID-BINDING PROTEIN"/>
    <property type="match status" value="1"/>
</dbReference>
<dbReference type="SUPFAM" id="SSF52096">
    <property type="entry name" value="ClpP/crotonase"/>
    <property type="match status" value="1"/>
</dbReference>
<dbReference type="Gene3D" id="3.90.226.10">
    <property type="entry name" value="2-enoyl-CoA Hydratase, Chain A, domain 1"/>
    <property type="match status" value="1"/>
</dbReference>
<dbReference type="STRING" id="1121013.GCA_000426365_00436"/>
<keyword evidence="2" id="KW-0732">Signal</keyword>
<dbReference type="SMART" id="SM00245">
    <property type="entry name" value="TSPc"/>
    <property type="match status" value="1"/>
</dbReference>
<gene>
    <name evidence="4" type="ORF">P873_01375</name>
</gene>
<dbReference type="eggNOG" id="COG0793">
    <property type="taxonomic scope" value="Bacteria"/>
</dbReference>
<evidence type="ECO:0000313" key="4">
    <source>
        <dbReference type="EMBL" id="KFN48235.1"/>
    </source>
</evidence>
<feature type="signal peptide" evidence="2">
    <location>
        <begin position="1"/>
        <end position="19"/>
    </location>
</feature>
<dbReference type="OrthoDB" id="9758793at2"/>
<feature type="chain" id="PRO_5001870277" description="Tail specific protease domain-containing protein" evidence="2">
    <location>
        <begin position="20"/>
        <end position="433"/>
    </location>
</feature>
<dbReference type="RefSeq" id="WP_051239384.1">
    <property type="nucleotide sequence ID" value="NZ_AUFF01000001.1"/>
</dbReference>
<dbReference type="Proteomes" id="UP000029391">
    <property type="component" value="Unassembled WGS sequence"/>
</dbReference>
<dbReference type="EMBL" id="AWXU01000056">
    <property type="protein sequence ID" value="KFN48235.1"/>
    <property type="molecule type" value="Genomic_DNA"/>
</dbReference>
<feature type="compositionally biased region" description="Pro residues" evidence="1">
    <location>
        <begin position="91"/>
        <end position="110"/>
    </location>
</feature>
<accession>A0A091BV68</accession>
<sequence length="433" mass="46522">MTRIALLLLLLMFTAVAGARPPRETVDAVAIQIEDYYWNAERGAEIAATLRNEAAAGRYDAHTAAVDLATALTARLQPLDRHFHVRWAPPGSGPALPPPPGAGPPPGPPPGEDEDEEAFWHGLRSAQVLPGNIGYLDMGEFAHIDFEDPNDPARAAIDAALTFVQWTDAVVIDLRDNGGGSPAMVGYLSSAFTRPGSDIFNTFVMRERRLSEAPEVWHPAPRLDVPLYVLTSGRTGSAAEAFAYTVANAGRATVVGERSVGAANPGRPFDAGEGFSVFVSTGSPINPVTGSNWEGDGVIPAIEVPARDALQVAQVHALEAYVSRRGADTPMGYRWVLEALKAPRESTGAGELAAYVGEYGQIRVALENGNLMMYDRRRPARTLRALGNGVFFDVENPLRRVAFEREGGQVVALEVRFSEGGRSRYPRGVQDKG</sequence>
<dbReference type="InterPro" id="IPR005151">
    <property type="entry name" value="Tail-specific_protease"/>
</dbReference>
<comment type="caution">
    <text evidence="4">The sequence shown here is derived from an EMBL/GenBank/DDBJ whole genome shotgun (WGS) entry which is preliminary data.</text>
</comment>
<proteinExistence type="predicted"/>
<dbReference type="GO" id="GO:0008236">
    <property type="term" value="F:serine-type peptidase activity"/>
    <property type="evidence" value="ECO:0007669"/>
    <property type="project" value="InterPro"/>
</dbReference>
<reference evidence="4 5" key="1">
    <citation type="submission" date="2013-09" db="EMBL/GenBank/DDBJ databases">
        <title>Genome sequencing of Arenimonas composti.</title>
        <authorList>
            <person name="Chen F."/>
            <person name="Wang G."/>
        </authorList>
    </citation>
    <scope>NUCLEOTIDE SEQUENCE [LARGE SCALE GENOMIC DNA]</scope>
    <source>
        <strain evidence="4 5">TR7-09</strain>
    </source>
</reference>
<dbReference type="CDD" id="cd07563">
    <property type="entry name" value="Peptidase_S41_IRBP"/>
    <property type="match status" value="1"/>
</dbReference>
<dbReference type="PANTHER" id="PTHR11261:SF3">
    <property type="entry name" value="RETINOL-BINDING PROTEIN 3"/>
    <property type="match status" value="1"/>
</dbReference>
<dbReference type="Pfam" id="PF03572">
    <property type="entry name" value="Peptidase_S41"/>
    <property type="match status" value="1"/>
</dbReference>
<keyword evidence="5" id="KW-1185">Reference proteome</keyword>
<dbReference type="GO" id="GO:0006508">
    <property type="term" value="P:proteolysis"/>
    <property type="evidence" value="ECO:0007669"/>
    <property type="project" value="InterPro"/>
</dbReference>
<organism evidence="4 5">
    <name type="scientific">Arenimonas composti TR7-09 = DSM 18010</name>
    <dbReference type="NCBI Taxonomy" id="1121013"/>
    <lineage>
        <taxon>Bacteria</taxon>
        <taxon>Pseudomonadati</taxon>
        <taxon>Pseudomonadota</taxon>
        <taxon>Gammaproteobacteria</taxon>
        <taxon>Lysobacterales</taxon>
        <taxon>Lysobacteraceae</taxon>
        <taxon>Arenimonas</taxon>
    </lineage>
</organism>
<protein>
    <recommendedName>
        <fullName evidence="3">Tail specific protease domain-containing protein</fullName>
    </recommendedName>
</protein>
<feature type="region of interest" description="Disordered" evidence="1">
    <location>
        <begin position="87"/>
        <end position="116"/>
    </location>
</feature>
<evidence type="ECO:0000259" key="3">
    <source>
        <dbReference type="SMART" id="SM00245"/>
    </source>
</evidence>
<evidence type="ECO:0000256" key="1">
    <source>
        <dbReference type="SAM" id="MobiDB-lite"/>
    </source>
</evidence>